<evidence type="ECO:0000256" key="1">
    <source>
        <dbReference type="SAM" id="Phobius"/>
    </source>
</evidence>
<keyword evidence="1" id="KW-1133">Transmembrane helix</keyword>
<feature type="transmembrane region" description="Helical" evidence="1">
    <location>
        <begin position="104"/>
        <end position="125"/>
    </location>
</feature>
<feature type="domain" description="Inner membrane protein YqiJ N-terminal" evidence="3">
    <location>
        <begin position="8"/>
        <end position="121"/>
    </location>
</feature>
<protein>
    <recommendedName>
        <fullName evidence="6">DUF1449 family protein</fullName>
    </recommendedName>
</protein>
<gene>
    <name evidence="4" type="ORF">GCM10023208_11780</name>
</gene>
<comment type="caution">
    <text evidence="4">The sequence shown here is derived from an EMBL/GenBank/DDBJ whole genome shotgun (WGS) entry which is preliminary data.</text>
</comment>
<evidence type="ECO:0000313" key="5">
    <source>
        <dbReference type="Proteomes" id="UP001500518"/>
    </source>
</evidence>
<name>A0ABP9K9C1_9SPHN</name>
<dbReference type="Proteomes" id="UP001500518">
    <property type="component" value="Unassembled WGS sequence"/>
</dbReference>
<dbReference type="InterPro" id="IPR010840">
    <property type="entry name" value="YqiJ_OB"/>
</dbReference>
<keyword evidence="5" id="KW-1185">Reference proteome</keyword>
<keyword evidence="1" id="KW-0812">Transmembrane</keyword>
<evidence type="ECO:0000259" key="3">
    <source>
        <dbReference type="Pfam" id="PF21001"/>
    </source>
</evidence>
<reference evidence="5" key="1">
    <citation type="journal article" date="2019" name="Int. J. Syst. Evol. Microbiol.">
        <title>The Global Catalogue of Microorganisms (GCM) 10K type strain sequencing project: providing services to taxonomists for standard genome sequencing and annotation.</title>
        <authorList>
            <consortium name="The Broad Institute Genomics Platform"/>
            <consortium name="The Broad Institute Genome Sequencing Center for Infectious Disease"/>
            <person name="Wu L."/>
            <person name="Ma J."/>
        </authorList>
    </citation>
    <scope>NUCLEOTIDE SEQUENCE [LARGE SCALE GENOMIC DNA]</scope>
    <source>
        <strain evidence="5">JCM 18014</strain>
    </source>
</reference>
<organism evidence="4 5">
    <name type="scientific">Erythrobacter westpacificensis</name>
    <dbReference type="NCBI Taxonomy" id="1055231"/>
    <lineage>
        <taxon>Bacteria</taxon>
        <taxon>Pseudomonadati</taxon>
        <taxon>Pseudomonadota</taxon>
        <taxon>Alphaproteobacteria</taxon>
        <taxon>Sphingomonadales</taxon>
        <taxon>Erythrobacteraceae</taxon>
        <taxon>Erythrobacter/Porphyrobacter group</taxon>
        <taxon>Erythrobacter</taxon>
    </lineage>
</organism>
<proteinExistence type="predicted"/>
<dbReference type="InterPro" id="IPR048376">
    <property type="entry name" value="YqiJ_N"/>
</dbReference>
<evidence type="ECO:0008006" key="6">
    <source>
        <dbReference type="Google" id="ProtNLM"/>
    </source>
</evidence>
<accession>A0ABP9K9C1</accession>
<evidence type="ECO:0000259" key="2">
    <source>
        <dbReference type="Pfam" id="PF07290"/>
    </source>
</evidence>
<evidence type="ECO:0000313" key="4">
    <source>
        <dbReference type="EMBL" id="GAA5051666.1"/>
    </source>
</evidence>
<dbReference type="EMBL" id="BAABHV010000009">
    <property type="protein sequence ID" value="GAA5051666.1"/>
    <property type="molecule type" value="Genomic_DNA"/>
</dbReference>
<dbReference type="Pfam" id="PF21001">
    <property type="entry name" value="YqiJ_N"/>
    <property type="match status" value="1"/>
</dbReference>
<sequence length="218" mass="23108">MSLLADYNLPFAIAFGLMVCALVLQLIGLGDFDFGGDIELDVDAPDFDANAAEVPDAGFGGALLTLLGLGRVPLMVWLMVFLLLFTVVGMGIQVFAEELTGNPLYPWLAALFSGGASLPITATLVRPLGNILPQDETSAVGLGSLVGRRGTITTGKAERGSPARTKVRDRHGHAHYVMLEPHEDASTIHEGDEVLLVRREGGVFFGVPLAERKLGPVS</sequence>
<feature type="domain" description="Inner membrane protein YqiJ OB-fold" evidence="2">
    <location>
        <begin position="144"/>
        <end position="205"/>
    </location>
</feature>
<feature type="transmembrane region" description="Helical" evidence="1">
    <location>
        <begin position="7"/>
        <end position="27"/>
    </location>
</feature>
<dbReference type="Pfam" id="PF07290">
    <property type="entry name" value="YqiJ_OB"/>
    <property type="match status" value="1"/>
</dbReference>
<keyword evidence="1" id="KW-0472">Membrane</keyword>
<feature type="transmembrane region" description="Helical" evidence="1">
    <location>
        <begin position="74"/>
        <end position="92"/>
    </location>
</feature>